<keyword evidence="1" id="KW-0802">TPR repeat</keyword>
<dbReference type="PROSITE" id="PS50005">
    <property type="entry name" value="TPR"/>
    <property type="match status" value="1"/>
</dbReference>
<evidence type="ECO:0000256" key="1">
    <source>
        <dbReference type="PROSITE-ProRule" id="PRU00339"/>
    </source>
</evidence>
<evidence type="ECO:0000313" key="3">
    <source>
        <dbReference type="Proteomes" id="UP000232883"/>
    </source>
</evidence>
<dbReference type="InterPro" id="IPR019734">
    <property type="entry name" value="TPR_rpt"/>
</dbReference>
<dbReference type="KEGG" id="spir:CWM47_09860"/>
<organism evidence="2 3">
    <name type="scientific">Spirosoma pollinicola</name>
    <dbReference type="NCBI Taxonomy" id="2057025"/>
    <lineage>
        <taxon>Bacteria</taxon>
        <taxon>Pseudomonadati</taxon>
        <taxon>Bacteroidota</taxon>
        <taxon>Cytophagia</taxon>
        <taxon>Cytophagales</taxon>
        <taxon>Cytophagaceae</taxon>
        <taxon>Spirosoma</taxon>
    </lineage>
</organism>
<accession>A0A2K8YWS9</accession>
<keyword evidence="3" id="KW-1185">Reference proteome</keyword>
<dbReference type="Gene3D" id="1.25.40.10">
    <property type="entry name" value="Tetratricopeptide repeat domain"/>
    <property type="match status" value="2"/>
</dbReference>
<dbReference type="Pfam" id="PF13432">
    <property type="entry name" value="TPR_16"/>
    <property type="match status" value="1"/>
</dbReference>
<feature type="repeat" description="TPR" evidence="1">
    <location>
        <begin position="284"/>
        <end position="317"/>
    </location>
</feature>
<dbReference type="AlphaFoldDB" id="A0A2K8YWS9"/>
<reference evidence="2 3" key="1">
    <citation type="submission" date="2017-11" db="EMBL/GenBank/DDBJ databases">
        <title>Taxonomic description and genome sequences of Spirosoma HA7 sp. nov., isolated from pollen microhabitat of Corylus avellana.</title>
        <authorList>
            <person name="Ambika Manirajan B."/>
            <person name="Suarez C."/>
            <person name="Ratering S."/>
            <person name="Geissler-Plaum R."/>
            <person name="Cardinale M."/>
            <person name="Sylvia S."/>
        </authorList>
    </citation>
    <scope>NUCLEOTIDE SEQUENCE [LARGE SCALE GENOMIC DNA]</scope>
    <source>
        <strain evidence="2 3">HA7</strain>
    </source>
</reference>
<protein>
    <recommendedName>
        <fullName evidence="4">Tetratricopeptide repeat protein</fullName>
    </recommendedName>
</protein>
<name>A0A2K8YWS9_9BACT</name>
<sequence length="617" mass="69884">MYSLSLLLLINELLHYLINKFFSLVNSHLTIPLFLLASLPVLGQHDHSAHTATTSSATHCRPPEIRKVALPPPNLMEGIGKSHLKITTKSDSAQRYFDQGLSLLHDFWDFEAFRAFEYAAKLDTTAAMPHWGIYMTIRSGDQKRQADKKKALEQAKKWSKKASEPEQLYIKAIEVEAAATDAKKSREEGNRAFIAEMDNLIHRYPDDVEAKLILWLGGIGGSYSADGKPEENTMYAQTMLEKLLISHPDHHAVHHYWIHQMENCCPQAALASAQKLASLAPASGHVVHMPGHIYYRLGDYKRARQSFLAAMRVDSAYMSGQGIHRLDTWNYDHNLQYLIANDAEEGRYQEATAILSRLLDKSGVQDTARAQDFKKWALNNGQQRPVSLAVRFGQFAQAADYQLRNLADTAAQRAGMGDKAYAEYRKMPLRRHRVAYFLGMDAIEKGKIDLARQYANELDADLWRATKQDKTLSGYQETLLSLHSVELQGNVYSLQGDTTHAFGLLKEAVKLEKELGYQEPPLYEYPTRLSLAKAYQRARQWPQARDTYQALLKERPNSGFALFGLAQVWELEGNRAEAAKAYQTFLSTWNEADADLPQIKKARAWMRLNKGPLTAEK</sequence>
<dbReference type="EMBL" id="CP025096">
    <property type="protein sequence ID" value="AUD02095.1"/>
    <property type="molecule type" value="Genomic_DNA"/>
</dbReference>
<dbReference type="SUPFAM" id="SSF48452">
    <property type="entry name" value="TPR-like"/>
    <property type="match status" value="2"/>
</dbReference>
<gene>
    <name evidence="2" type="ORF">CWM47_09860</name>
</gene>
<dbReference type="InterPro" id="IPR011990">
    <property type="entry name" value="TPR-like_helical_dom_sf"/>
</dbReference>
<dbReference type="Proteomes" id="UP000232883">
    <property type="component" value="Chromosome"/>
</dbReference>
<evidence type="ECO:0008006" key="4">
    <source>
        <dbReference type="Google" id="ProtNLM"/>
    </source>
</evidence>
<proteinExistence type="predicted"/>
<dbReference type="PANTHER" id="PTHR45588:SF1">
    <property type="entry name" value="WW DOMAIN-CONTAINING PROTEIN"/>
    <property type="match status" value="1"/>
</dbReference>
<dbReference type="SMART" id="SM00028">
    <property type="entry name" value="TPR"/>
    <property type="match status" value="4"/>
</dbReference>
<dbReference type="PANTHER" id="PTHR45588">
    <property type="entry name" value="TPR DOMAIN-CONTAINING PROTEIN"/>
    <property type="match status" value="1"/>
</dbReference>
<evidence type="ECO:0000313" key="2">
    <source>
        <dbReference type="EMBL" id="AUD02095.1"/>
    </source>
</evidence>